<evidence type="ECO:0000256" key="4">
    <source>
        <dbReference type="ARBA" id="ARBA00022603"/>
    </source>
</evidence>
<dbReference type="InterPro" id="IPR023546">
    <property type="entry name" value="MGMT"/>
</dbReference>
<feature type="domain" description="Methylguanine DNA methyltransferase ribonuclease-like" evidence="11">
    <location>
        <begin position="7"/>
        <end position="65"/>
    </location>
</feature>
<keyword evidence="4 9" id="KW-0489">Methyltransferase</keyword>
<evidence type="ECO:0000256" key="7">
    <source>
        <dbReference type="ARBA" id="ARBA00023204"/>
    </source>
</evidence>
<evidence type="ECO:0000256" key="5">
    <source>
        <dbReference type="ARBA" id="ARBA00022679"/>
    </source>
</evidence>
<dbReference type="Pfam" id="PF02870">
    <property type="entry name" value="Methyltransf_1N"/>
    <property type="match status" value="1"/>
</dbReference>
<dbReference type="SUPFAM" id="SSF53155">
    <property type="entry name" value="Methylated DNA-protein cysteine methyltransferase domain"/>
    <property type="match status" value="1"/>
</dbReference>
<reference evidence="12 13" key="1">
    <citation type="submission" date="2018-11" db="EMBL/GenBank/DDBJ databases">
        <title>Draft genome analysis of Rheinheimera mesophila isolated from an industrial waste site.</title>
        <authorList>
            <person name="Yu Q."/>
            <person name="Qi Y."/>
            <person name="Zhang H."/>
            <person name="Lu Y."/>
            <person name="Pu J."/>
        </authorList>
    </citation>
    <scope>NUCLEOTIDE SEQUENCE [LARGE SCALE GENOMIC DNA]</scope>
    <source>
        <strain evidence="12 13">IITR13</strain>
    </source>
</reference>
<dbReference type="OrthoDB" id="9802228at2"/>
<dbReference type="Pfam" id="PF01035">
    <property type="entry name" value="DNA_binding_1"/>
    <property type="match status" value="1"/>
</dbReference>
<dbReference type="EMBL" id="RRCF01000004">
    <property type="protein sequence ID" value="RRJ19452.1"/>
    <property type="molecule type" value="Genomic_DNA"/>
</dbReference>
<dbReference type="Proteomes" id="UP000276260">
    <property type="component" value="Unassembled WGS sequence"/>
</dbReference>
<comment type="catalytic activity">
    <reaction evidence="1 9">
        <text>a 4-O-methyl-thymidine in DNA + L-cysteinyl-[protein] = a thymidine in DNA + S-methyl-L-cysteinyl-[protein]</text>
        <dbReference type="Rhea" id="RHEA:53428"/>
        <dbReference type="Rhea" id="RHEA-COMP:10131"/>
        <dbReference type="Rhea" id="RHEA-COMP:10132"/>
        <dbReference type="Rhea" id="RHEA-COMP:13555"/>
        <dbReference type="Rhea" id="RHEA-COMP:13556"/>
        <dbReference type="ChEBI" id="CHEBI:29950"/>
        <dbReference type="ChEBI" id="CHEBI:82612"/>
        <dbReference type="ChEBI" id="CHEBI:137386"/>
        <dbReference type="ChEBI" id="CHEBI:137387"/>
        <dbReference type="EC" id="2.1.1.63"/>
    </reaction>
</comment>
<comment type="subcellular location">
    <subcellularLocation>
        <location evidence="9">Cytoplasm</location>
    </subcellularLocation>
</comment>
<dbReference type="FunFam" id="1.10.10.10:FF:000214">
    <property type="entry name" value="Methylated-DNA--protein-cysteine methyltransferase"/>
    <property type="match status" value="1"/>
</dbReference>
<dbReference type="EC" id="2.1.1.63" evidence="9"/>
<comment type="miscellaneous">
    <text evidence="9">This enzyme catalyzes only one turnover and therefore is not strictly catalytic. According to one definition, an enzyme is a biocatalyst that acts repeatedly and over many reaction cycles.</text>
</comment>
<evidence type="ECO:0000256" key="9">
    <source>
        <dbReference type="HAMAP-Rule" id="MF_00772"/>
    </source>
</evidence>
<gene>
    <name evidence="12" type="ORF">EIK76_13410</name>
</gene>
<dbReference type="HAMAP" id="MF_00772">
    <property type="entry name" value="OGT"/>
    <property type="match status" value="1"/>
</dbReference>
<dbReference type="GO" id="GO:0006307">
    <property type="term" value="P:DNA alkylation repair"/>
    <property type="evidence" value="ECO:0007669"/>
    <property type="project" value="UniProtKB-UniRule"/>
</dbReference>
<dbReference type="InterPro" id="IPR036631">
    <property type="entry name" value="MGMT_N_sf"/>
</dbReference>
<evidence type="ECO:0000259" key="11">
    <source>
        <dbReference type="Pfam" id="PF02870"/>
    </source>
</evidence>
<dbReference type="Gene3D" id="1.10.10.10">
    <property type="entry name" value="Winged helix-like DNA-binding domain superfamily/Winged helix DNA-binding domain"/>
    <property type="match status" value="1"/>
</dbReference>
<keyword evidence="13" id="KW-1185">Reference proteome</keyword>
<dbReference type="RefSeq" id="WP_046518413.1">
    <property type="nucleotide sequence ID" value="NZ_LAVS01000002.1"/>
</dbReference>
<proteinExistence type="inferred from homology"/>
<comment type="function">
    <text evidence="9">Involved in the cellular defense against the biological effects of O6-methylguanine (O6-MeG) and O4-methylthymine (O4-MeT) in DNA. Repairs the methylated nucleobase in DNA by stoichiometrically transferring the methyl group to a cysteine residue in the enzyme. This is a suicide reaction: the enzyme is irreversibly inactivated.</text>
</comment>
<dbReference type="GO" id="GO:0005737">
    <property type="term" value="C:cytoplasm"/>
    <property type="evidence" value="ECO:0007669"/>
    <property type="project" value="UniProtKB-SubCell"/>
</dbReference>
<feature type="active site" description="Nucleophile; methyl group acceptor" evidence="9">
    <location>
        <position position="121"/>
    </location>
</feature>
<sequence>MKQLQFATPLGPLVVTANAKGIESVLFRDNSEAPDQSNDTLLLDCKAQFDAYFAGSLQQFDLPLAAQGTEFQQAVWQQLSKIPFAQLRSYSHIAQALNNPKAVRAVGAANGRNPLTIIVPCHRVIGANGTLTGYAGGLERKDWLLKHEQNTALALGLFKLEAH</sequence>
<dbReference type="GO" id="GO:0032259">
    <property type="term" value="P:methylation"/>
    <property type="evidence" value="ECO:0007669"/>
    <property type="project" value="UniProtKB-KW"/>
</dbReference>
<dbReference type="InterPro" id="IPR036388">
    <property type="entry name" value="WH-like_DNA-bd_sf"/>
</dbReference>
<comment type="caution">
    <text evidence="12">The sequence shown here is derived from an EMBL/GenBank/DDBJ whole genome shotgun (WGS) entry which is preliminary data.</text>
</comment>
<keyword evidence="7 9" id="KW-0234">DNA repair</keyword>
<comment type="catalytic activity">
    <reaction evidence="8 9">
        <text>a 6-O-methyl-2'-deoxyguanosine in DNA + L-cysteinyl-[protein] = S-methyl-L-cysteinyl-[protein] + a 2'-deoxyguanosine in DNA</text>
        <dbReference type="Rhea" id="RHEA:24000"/>
        <dbReference type="Rhea" id="RHEA-COMP:10131"/>
        <dbReference type="Rhea" id="RHEA-COMP:10132"/>
        <dbReference type="Rhea" id="RHEA-COMP:11367"/>
        <dbReference type="Rhea" id="RHEA-COMP:11368"/>
        <dbReference type="ChEBI" id="CHEBI:29950"/>
        <dbReference type="ChEBI" id="CHEBI:82612"/>
        <dbReference type="ChEBI" id="CHEBI:85445"/>
        <dbReference type="ChEBI" id="CHEBI:85448"/>
        <dbReference type="EC" id="2.1.1.63"/>
    </reaction>
</comment>
<organism evidence="12 13">
    <name type="scientific">Rheinheimera mesophila</name>
    <dbReference type="NCBI Taxonomy" id="1547515"/>
    <lineage>
        <taxon>Bacteria</taxon>
        <taxon>Pseudomonadati</taxon>
        <taxon>Pseudomonadota</taxon>
        <taxon>Gammaproteobacteria</taxon>
        <taxon>Chromatiales</taxon>
        <taxon>Chromatiaceae</taxon>
        <taxon>Rheinheimera</taxon>
    </lineage>
</organism>
<dbReference type="InterPro" id="IPR001497">
    <property type="entry name" value="MethylDNA_cys_MeTrfase_AS"/>
</dbReference>
<evidence type="ECO:0000313" key="13">
    <source>
        <dbReference type="Proteomes" id="UP000276260"/>
    </source>
</evidence>
<keyword evidence="5 9" id="KW-0808">Transferase</keyword>
<accession>A0A0M2TAM6</accession>
<dbReference type="InterPro" id="IPR036217">
    <property type="entry name" value="MethylDNA_cys_MeTrfase_DNAb"/>
</dbReference>
<keyword evidence="6 9" id="KW-0227">DNA damage</keyword>
<dbReference type="PANTHER" id="PTHR10815">
    <property type="entry name" value="METHYLATED-DNA--PROTEIN-CYSTEINE METHYLTRANSFERASE"/>
    <property type="match status" value="1"/>
</dbReference>
<dbReference type="GO" id="GO:0003908">
    <property type="term" value="F:methylated-DNA-[protein]-cysteine S-methyltransferase activity"/>
    <property type="evidence" value="ECO:0007669"/>
    <property type="project" value="UniProtKB-UniRule"/>
</dbReference>
<feature type="domain" description="Methylated-DNA-[protein]-cysteine S-methyltransferase DNA binding" evidence="10">
    <location>
        <begin position="70"/>
        <end position="149"/>
    </location>
</feature>
<dbReference type="AlphaFoldDB" id="A0A0M2TAM6"/>
<evidence type="ECO:0000256" key="6">
    <source>
        <dbReference type="ARBA" id="ARBA00022763"/>
    </source>
</evidence>
<evidence type="ECO:0000256" key="2">
    <source>
        <dbReference type="ARBA" id="ARBA00008711"/>
    </source>
</evidence>
<dbReference type="PANTHER" id="PTHR10815:SF5">
    <property type="entry name" value="METHYLATED-DNA--PROTEIN-CYSTEINE METHYLTRANSFERASE"/>
    <property type="match status" value="1"/>
</dbReference>
<name>A0A0M2TAM6_9GAMM</name>
<evidence type="ECO:0000256" key="3">
    <source>
        <dbReference type="ARBA" id="ARBA00022490"/>
    </source>
</evidence>
<evidence type="ECO:0000256" key="1">
    <source>
        <dbReference type="ARBA" id="ARBA00001286"/>
    </source>
</evidence>
<dbReference type="InterPro" id="IPR014048">
    <property type="entry name" value="MethylDNA_cys_MeTrfase_DNA-bd"/>
</dbReference>
<evidence type="ECO:0000256" key="8">
    <source>
        <dbReference type="ARBA" id="ARBA00049348"/>
    </source>
</evidence>
<dbReference type="PROSITE" id="PS00374">
    <property type="entry name" value="MGMT"/>
    <property type="match status" value="1"/>
</dbReference>
<dbReference type="NCBIfam" id="TIGR00589">
    <property type="entry name" value="ogt"/>
    <property type="match status" value="1"/>
</dbReference>
<protein>
    <recommendedName>
        <fullName evidence="9">Methylated-DNA--protein-cysteine methyltransferase</fullName>
        <ecNumber evidence="9">2.1.1.63</ecNumber>
    </recommendedName>
    <alternativeName>
        <fullName evidence="9">6-O-methylguanine-DNA methyltransferase</fullName>
        <shortName evidence="9">MGMT</shortName>
    </alternativeName>
    <alternativeName>
        <fullName evidence="9">O-6-methylguanine-DNA-alkyltransferase</fullName>
    </alternativeName>
</protein>
<dbReference type="Gene3D" id="3.30.160.70">
    <property type="entry name" value="Methylated DNA-protein cysteine methyltransferase domain"/>
    <property type="match status" value="1"/>
</dbReference>
<dbReference type="SUPFAM" id="SSF46767">
    <property type="entry name" value="Methylated DNA-protein cysteine methyltransferase, C-terminal domain"/>
    <property type="match status" value="1"/>
</dbReference>
<comment type="similarity">
    <text evidence="2 9">Belongs to the MGMT family.</text>
</comment>
<dbReference type="InterPro" id="IPR008332">
    <property type="entry name" value="MethylG_MeTrfase_N"/>
</dbReference>
<evidence type="ECO:0000259" key="10">
    <source>
        <dbReference type="Pfam" id="PF01035"/>
    </source>
</evidence>
<evidence type="ECO:0000313" key="12">
    <source>
        <dbReference type="EMBL" id="RRJ19452.1"/>
    </source>
</evidence>
<dbReference type="CDD" id="cd06445">
    <property type="entry name" value="ATase"/>
    <property type="match status" value="1"/>
</dbReference>
<keyword evidence="3 9" id="KW-0963">Cytoplasm</keyword>